<comment type="caution">
    <text evidence="2">The sequence shown here is derived from an EMBL/GenBank/DDBJ whole genome shotgun (WGS) entry which is preliminary data.</text>
</comment>
<feature type="compositionally biased region" description="Polar residues" evidence="1">
    <location>
        <begin position="106"/>
        <end position="115"/>
    </location>
</feature>
<dbReference type="Proteomes" id="UP001066276">
    <property type="component" value="Chromosome 4_1"/>
</dbReference>
<evidence type="ECO:0000313" key="3">
    <source>
        <dbReference type="Proteomes" id="UP001066276"/>
    </source>
</evidence>
<feature type="compositionally biased region" description="Low complexity" evidence="1">
    <location>
        <begin position="83"/>
        <end position="93"/>
    </location>
</feature>
<feature type="region of interest" description="Disordered" evidence="1">
    <location>
        <begin position="58"/>
        <end position="156"/>
    </location>
</feature>
<gene>
    <name evidence="2" type="ORF">NDU88_004993</name>
</gene>
<dbReference type="AlphaFoldDB" id="A0AAV7T969"/>
<sequence length="156" mass="17271">MSPKTGFKPCEDSHWTMSVTDPHRVCLWCLERDHDPKSCSECPARHPKALRERSLKLMAARHSTPCRSRSRSRGRSRDRSWSHHSSSSKSLGQSKKKQSKKSHCSPTSPHRSASATLDECPRTRPPSLEPASGSTPRFPEFPGAGATPPLPSPPPN</sequence>
<evidence type="ECO:0000313" key="2">
    <source>
        <dbReference type="EMBL" id="KAJ1173152.1"/>
    </source>
</evidence>
<proteinExistence type="predicted"/>
<keyword evidence="3" id="KW-1185">Reference proteome</keyword>
<dbReference type="EMBL" id="JANPWB010000007">
    <property type="protein sequence ID" value="KAJ1173152.1"/>
    <property type="molecule type" value="Genomic_DNA"/>
</dbReference>
<organism evidence="2 3">
    <name type="scientific">Pleurodeles waltl</name>
    <name type="common">Iberian ribbed newt</name>
    <dbReference type="NCBI Taxonomy" id="8319"/>
    <lineage>
        <taxon>Eukaryota</taxon>
        <taxon>Metazoa</taxon>
        <taxon>Chordata</taxon>
        <taxon>Craniata</taxon>
        <taxon>Vertebrata</taxon>
        <taxon>Euteleostomi</taxon>
        <taxon>Amphibia</taxon>
        <taxon>Batrachia</taxon>
        <taxon>Caudata</taxon>
        <taxon>Salamandroidea</taxon>
        <taxon>Salamandridae</taxon>
        <taxon>Pleurodelinae</taxon>
        <taxon>Pleurodeles</taxon>
    </lineage>
</organism>
<reference evidence="2" key="1">
    <citation type="journal article" date="2022" name="bioRxiv">
        <title>Sequencing and chromosome-scale assembly of the giantPleurodeles waltlgenome.</title>
        <authorList>
            <person name="Brown T."/>
            <person name="Elewa A."/>
            <person name="Iarovenko S."/>
            <person name="Subramanian E."/>
            <person name="Araus A.J."/>
            <person name="Petzold A."/>
            <person name="Susuki M."/>
            <person name="Suzuki K.-i.T."/>
            <person name="Hayashi T."/>
            <person name="Toyoda A."/>
            <person name="Oliveira C."/>
            <person name="Osipova E."/>
            <person name="Leigh N.D."/>
            <person name="Simon A."/>
            <person name="Yun M.H."/>
        </authorList>
    </citation>
    <scope>NUCLEOTIDE SEQUENCE</scope>
    <source>
        <strain evidence="2">20211129_DDA</strain>
        <tissue evidence="2">Liver</tissue>
    </source>
</reference>
<feature type="compositionally biased region" description="Basic residues" evidence="1">
    <location>
        <begin position="94"/>
        <end position="103"/>
    </location>
</feature>
<evidence type="ECO:0000256" key="1">
    <source>
        <dbReference type="SAM" id="MobiDB-lite"/>
    </source>
</evidence>
<protein>
    <submittedName>
        <fullName evidence="2">Uncharacterized protein</fullName>
    </submittedName>
</protein>
<accession>A0AAV7T969</accession>
<name>A0AAV7T969_PLEWA</name>